<organism evidence="3 4">
    <name type="scientific">Asterophora parasitica</name>
    <dbReference type="NCBI Taxonomy" id="117018"/>
    <lineage>
        <taxon>Eukaryota</taxon>
        <taxon>Fungi</taxon>
        <taxon>Dikarya</taxon>
        <taxon>Basidiomycota</taxon>
        <taxon>Agaricomycotina</taxon>
        <taxon>Agaricomycetes</taxon>
        <taxon>Agaricomycetidae</taxon>
        <taxon>Agaricales</taxon>
        <taxon>Tricholomatineae</taxon>
        <taxon>Lyophyllaceae</taxon>
        <taxon>Asterophora</taxon>
    </lineage>
</organism>
<protein>
    <recommendedName>
        <fullName evidence="2">C2H2-type domain-containing protein</fullName>
    </recommendedName>
</protein>
<accession>A0A9P7K7V4</accession>
<gene>
    <name evidence="3" type="ORF">DXG03_009033</name>
</gene>
<feature type="non-terminal residue" evidence="3">
    <location>
        <position position="1"/>
    </location>
</feature>
<proteinExistence type="predicted"/>
<dbReference type="EMBL" id="JABCKV010000802">
    <property type="protein sequence ID" value="KAG5640363.1"/>
    <property type="molecule type" value="Genomic_DNA"/>
</dbReference>
<feature type="domain" description="C2H2-type" evidence="2">
    <location>
        <begin position="191"/>
        <end position="215"/>
    </location>
</feature>
<dbReference type="OrthoDB" id="6365676at2759"/>
<dbReference type="PROSITE" id="PS00028">
    <property type="entry name" value="ZINC_FINGER_C2H2_1"/>
    <property type="match status" value="1"/>
</dbReference>
<feature type="region of interest" description="Disordered" evidence="1">
    <location>
        <begin position="1"/>
        <end position="20"/>
    </location>
</feature>
<evidence type="ECO:0000256" key="1">
    <source>
        <dbReference type="SAM" id="MobiDB-lite"/>
    </source>
</evidence>
<evidence type="ECO:0000313" key="4">
    <source>
        <dbReference type="Proteomes" id="UP000775547"/>
    </source>
</evidence>
<dbReference type="Proteomes" id="UP000775547">
    <property type="component" value="Unassembled WGS sequence"/>
</dbReference>
<sequence length="290" mass="32544">GSEEPSSEQDGPDGSNQQNVWDFDCYAPLPFLDDFPGFDDELPPSLSPQPQHHLQFKFPVNIVYPALAFDHTTQHHVLEDSTRTNIQNDAIPHLPMTSSASNIPSKDAPMPAPATDVDIEYLPANRQEDEFAKAGVHCRTLFQCAWANCTAQAGGLIALSESADDATYQRNIQAHLKSHNKGIRGSESFTCTLDGCTSIIRGAKEFKRHLRSAIHLPHFRHYCPNLGCDKFYSRVDQVSKHLRRCRWSAGGENVPVVTLKRGREDPEDSDHQFVHWNVLEHLPGKRQKTN</sequence>
<reference evidence="3" key="1">
    <citation type="submission" date="2020-07" db="EMBL/GenBank/DDBJ databases">
        <authorList>
            <person name="Nieuwenhuis M."/>
            <person name="Van De Peppel L.J.J."/>
        </authorList>
    </citation>
    <scope>NUCLEOTIDE SEQUENCE</scope>
    <source>
        <strain evidence="3">AP01</strain>
        <tissue evidence="3">Mycelium</tissue>
    </source>
</reference>
<feature type="compositionally biased region" description="Acidic residues" evidence="1">
    <location>
        <begin position="1"/>
        <end position="11"/>
    </location>
</feature>
<name>A0A9P7K7V4_9AGAR</name>
<evidence type="ECO:0000313" key="3">
    <source>
        <dbReference type="EMBL" id="KAG5640363.1"/>
    </source>
</evidence>
<dbReference type="AlphaFoldDB" id="A0A9P7K7V4"/>
<comment type="caution">
    <text evidence="3">The sequence shown here is derived from an EMBL/GenBank/DDBJ whole genome shotgun (WGS) entry which is preliminary data.</text>
</comment>
<keyword evidence="4" id="KW-1185">Reference proteome</keyword>
<dbReference type="InterPro" id="IPR013087">
    <property type="entry name" value="Znf_C2H2_type"/>
</dbReference>
<reference evidence="3" key="2">
    <citation type="submission" date="2021-10" db="EMBL/GenBank/DDBJ databases">
        <title>Phylogenomics reveals ancestral predisposition of the termite-cultivated fungus Termitomyces towards a domesticated lifestyle.</title>
        <authorList>
            <person name="Auxier B."/>
            <person name="Grum-Grzhimaylo A."/>
            <person name="Cardenas M.E."/>
            <person name="Lodge J.D."/>
            <person name="Laessoe T."/>
            <person name="Pedersen O."/>
            <person name="Smith M.E."/>
            <person name="Kuyper T.W."/>
            <person name="Franco-Molano E.A."/>
            <person name="Baroni T.J."/>
            <person name="Aanen D.K."/>
        </authorList>
    </citation>
    <scope>NUCLEOTIDE SEQUENCE</scope>
    <source>
        <strain evidence="3">AP01</strain>
        <tissue evidence="3">Mycelium</tissue>
    </source>
</reference>
<evidence type="ECO:0000259" key="2">
    <source>
        <dbReference type="PROSITE" id="PS00028"/>
    </source>
</evidence>